<name>K5UIE1_PHACS</name>
<accession>K5UIE1</accession>
<evidence type="ECO:0000313" key="1">
    <source>
        <dbReference type="EMBL" id="EKM49281.1"/>
    </source>
</evidence>
<proteinExistence type="predicted"/>
<keyword evidence="2" id="KW-1185">Reference proteome</keyword>
<dbReference type="GeneID" id="18913512"/>
<dbReference type="RefSeq" id="XP_007402172.1">
    <property type="nucleotide sequence ID" value="XM_007402110.1"/>
</dbReference>
<dbReference type="EMBL" id="JH930493">
    <property type="protein sequence ID" value="EKM49281.1"/>
    <property type="molecule type" value="Genomic_DNA"/>
</dbReference>
<sequence length="49" mass="4894">MSSSSMPSSVAASSASAVSPCLSYPLRLPSYRSSSDGDSAQVIVPASTN</sequence>
<gene>
    <name evidence="1" type="ORF">PHACADRAFT_214441</name>
</gene>
<dbReference type="Proteomes" id="UP000008370">
    <property type="component" value="Unassembled WGS sequence"/>
</dbReference>
<dbReference type="AlphaFoldDB" id="K5UIE1"/>
<protein>
    <submittedName>
        <fullName evidence="1">Uncharacterized protein</fullName>
    </submittedName>
</protein>
<dbReference type="KEGG" id="pco:PHACADRAFT_214441"/>
<reference evidence="1 2" key="1">
    <citation type="journal article" date="2012" name="BMC Genomics">
        <title>Comparative genomics of the white-rot fungi, Phanerochaete carnosa and P. chrysosporium, to elucidate the genetic basis of the distinct wood types they colonize.</title>
        <authorList>
            <person name="Suzuki H."/>
            <person name="MacDonald J."/>
            <person name="Syed K."/>
            <person name="Salamov A."/>
            <person name="Hori C."/>
            <person name="Aerts A."/>
            <person name="Henrissat B."/>
            <person name="Wiebenga A."/>
            <person name="vanKuyk P.A."/>
            <person name="Barry K."/>
            <person name="Lindquist E."/>
            <person name="LaButti K."/>
            <person name="Lapidus A."/>
            <person name="Lucas S."/>
            <person name="Coutinho P."/>
            <person name="Gong Y."/>
            <person name="Samejima M."/>
            <person name="Mahadevan R."/>
            <person name="Abou-Zaid M."/>
            <person name="de Vries R.P."/>
            <person name="Igarashi K."/>
            <person name="Yadav J.S."/>
            <person name="Grigoriev I.V."/>
            <person name="Master E.R."/>
        </authorList>
    </citation>
    <scope>NUCLEOTIDE SEQUENCE [LARGE SCALE GENOMIC DNA]</scope>
    <source>
        <strain evidence="1 2">HHB-10118-sp</strain>
    </source>
</reference>
<dbReference type="InParanoid" id="K5UIE1"/>
<evidence type="ECO:0000313" key="2">
    <source>
        <dbReference type="Proteomes" id="UP000008370"/>
    </source>
</evidence>
<dbReference type="HOGENOM" id="CLU_3143584_0_0_1"/>
<organism evidence="1 2">
    <name type="scientific">Phanerochaete carnosa (strain HHB-10118-sp)</name>
    <name type="common">White-rot fungus</name>
    <name type="synonym">Peniophora carnosa</name>
    <dbReference type="NCBI Taxonomy" id="650164"/>
    <lineage>
        <taxon>Eukaryota</taxon>
        <taxon>Fungi</taxon>
        <taxon>Dikarya</taxon>
        <taxon>Basidiomycota</taxon>
        <taxon>Agaricomycotina</taxon>
        <taxon>Agaricomycetes</taxon>
        <taxon>Polyporales</taxon>
        <taxon>Phanerochaetaceae</taxon>
        <taxon>Phanerochaete</taxon>
    </lineage>
</organism>